<feature type="transmembrane region" description="Helical" evidence="1">
    <location>
        <begin position="42"/>
        <end position="60"/>
    </location>
</feature>
<dbReference type="Proteomes" id="UP001597549">
    <property type="component" value="Unassembled WGS sequence"/>
</dbReference>
<keyword evidence="1" id="KW-0472">Membrane</keyword>
<evidence type="ECO:0000313" key="2">
    <source>
        <dbReference type="EMBL" id="MFD2909002.1"/>
    </source>
</evidence>
<feature type="transmembrane region" description="Helical" evidence="1">
    <location>
        <begin position="12"/>
        <end position="30"/>
    </location>
</feature>
<reference evidence="3" key="1">
    <citation type="journal article" date="2019" name="Int. J. Syst. Evol. Microbiol.">
        <title>The Global Catalogue of Microorganisms (GCM) 10K type strain sequencing project: providing services to taxonomists for standard genome sequencing and annotation.</title>
        <authorList>
            <consortium name="The Broad Institute Genomics Platform"/>
            <consortium name="The Broad Institute Genome Sequencing Center for Infectious Disease"/>
            <person name="Wu L."/>
            <person name="Ma J."/>
        </authorList>
    </citation>
    <scope>NUCLEOTIDE SEQUENCE [LARGE SCALE GENOMIC DNA]</scope>
    <source>
        <strain evidence="3">KCTC 52644</strain>
    </source>
</reference>
<gene>
    <name evidence="2" type="ORF">ACFSX9_09655</name>
</gene>
<dbReference type="EMBL" id="JBHUOL010000013">
    <property type="protein sequence ID" value="MFD2909002.1"/>
    <property type="molecule type" value="Genomic_DNA"/>
</dbReference>
<evidence type="ECO:0000313" key="3">
    <source>
        <dbReference type="Proteomes" id="UP001597549"/>
    </source>
</evidence>
<organism evidence="2 3">
    <name type="scientific">Flavobacterium ardleyense</name>
    <dbReference type="NCBI Taxonomy" id="2038737"/>
    <lineage>
        <taxon>Bacteria</taxon>
        <taxon>Pseudomonadati</taxon>
        <taxon>Bacteroidota</taxon>
        <taxon>Flavobacteriia</taxon>
        <taxon>Flavobacteriales</taxon>
        <taxon>Flavobacteriaceae</taxon>
        <taxon>Flavobacterium</taxon>
    </lineage>
</organism>
<evidence type="ECO:0000256" key="1">
    <source>
        <dbReference type="SAM" id="Phobius"/>
    </source>
</evidence>
<accession>A0ABW5ZB43</accession>
<name>A0ABW5ZB43_9FLAO</name>
<keyword evidence="3" id="KW-1185">Reference proteome</keyword>
<evidence type="ECO:0008006" key="4">
    <source>
        <dbReference type="Google" id="ProtNLM"/>
    </source>
</evidence>
<proteinExistence type="predicted"/>
<keyword evidence="1" id="KW-1133">Transmembrane helix</keyword>
<protein>
    <recommendedName>
        <fullName evidence="4">PH domain-containing protein</fullName>
    </recommendedName>
</protein>
<comment type="caution">
    <text evidence="2">The sequence shown here is derived from an EMBL/GenBank/DDBJ whole genome shotgun (WGS) entry which is preliminary data.</text>
</comment>
<keyword evidence="1" id="KW-0812">Transmembrane</keyword>
<sequence>MEEFKIESKGSIIGLIIKIVVFSIIVNKAFNLVEKIIGQNSIINWILIIGTIAYFIYGHITDKTVLTIADNKILSESDIGFPKKNEIKEFDLSTTDKIRLIQTHNLVYGKKTMELIDVNGNKQIVELKLRYYQLVKLQEYLKEKLQIETRLIG</sequence>
<dbReference type="RefSeq" id="WP_379807103.1">
    <property type="nucleotide sequence ID" value="NZ_JBHUOL010000013.1"/>
</dbReference>